<evidence type="ECO:0000313" key="1">
    <source>
        <dbReference type="EMBL" id="TQM05904.1"/>
    </source>
</evidence>
<dbReference type="PIRSF" id="PIRSF017393">
    <property type="entry name" value="MTase_SAV2177"/>
    <property type="match status" value="1"/>
</dbReference>
<dbReference type="Proteomes" id="UP000315677">
    <property type="component" value="Unassembled WGS sequence"/>
</dbReference>
<keyword evidence="2" id="KW-1185">Reference proteome</keyword>
<dbReference type="EMBL" id="VFPA01000004">
    <property type="protein sequence ID" value="TQM05904.1"/>
    <property type="molecule type" value="Genomic_DNA"/>
</dbReference>
<keyword evidence="1" id="KW-0489">Methyltransferase</keyword>
<sequence length="273" mass="29252">MTAPGARIQHVTDLSKLPAVDPDVPNAARMYDYYLGGSHNFAADRAAAERVKAAFPFAVEGARANRFFLQRAVRFCAEQGIDQFLDLGSGIPTVGNVHEAARAIDPRARVAYVDNEPVTVASASALLGDDPLATISMADIRDPAAVLDAPGVRDLLDLSRPVALLTVAVLHFIGDEDGPAEMLRSYRGHLVPGSVHVLTHARADEDPDEATAVSNAYRSTANPLTIRSRDEVLALFGDTELVEPGVVDATEWRPVDSIGGQHRGMWAGIGRIR</sequence>
<dbReference type="OrthoDB" id="5175904at2"/>
<reference evidence="1 2" key="1">
    <citation type="submission" date="2019-06" db="EMBL/GenBank/DDBJ databases">
        <title>Sequencing the genomes of 1000 actinobacteria strains.</title>
        <authorList>
            <person name="Klenk H.-P."/>
        </authorList>
    </citation>
    <scope>NUCLEOTIDE SEQUENCE [LARGE SCALE GENOMIC DNA]</scope>
    <source>
        <strain evidence="1 2">DSM 45301</strain>
    </source>
</reference>
<keyword evidence="1" id="KW-0808">Transferase</keyword>
<proteinExistence type="predicted"/>
<dbReference type="GO" id="GO:0008168">
    <property type="term" value="F:methyltransferase activity"/>
    <property type="evidence" value="ECO:0007669"/>
    <property type="project" value="UniProtKB-KW"/>
</dbReference>
<accession>A0A543D988</accession>
<evidence type="ECO:0000313" key="2">
    <source>
        <dbReference type="Proteomes" id="UP000315677"/>
    </source>
</evidence>
<organism evidence="1 2">
    <name type="scientific">Pseudonocardia kunmingensis</name>
    <dbReference type="NCBI Taxonomy" id="630975"/>
    <lineage>
        <taxon>Bacteria</taxon>
        <taxon>Bacillati</taxon>
        <taxon>Actinomycetota</taxon>
        <taxon>Actinomycetes</taxon>
        <taxon>Pseudonocardiales</taxon>
        <taxon>Pseudonocardiaceae</taxon>
        <taxon>Pseudonocardia</taxon>
    </lineage>
</organism>
<dbReference type="InterPro" id="IPR029063">
    <property type="entry name" value="SAM-dependent_MTases_sf"/>
</dbReference>
<dbReference type="AlphaFoldDB" id="A0A543D988"/>
<dbReference type="InterPro" id="IPR006764">
    <property type="entry name" value="SAM_dep_MeTrfase_SAV2177_type"/>
</dbReference>
<gene>
    <name evidence="1" type="ORF">FB558_6127</name>
</gene>
<name>A0A543D988_9PSEU</name>
<comment type="caution">
    <text evidence="1">The sequence shown here is derived from an EMBL/GenBank/DDBJ whole genome shotgun (WGS) entry which is preliminary data.</text>
</comment>
<protein>
    <submittedName>
        <fullName evidence="1">S-adenosyl methyltransferase</fullName>
    </submittedName>
</protein>
<dbReference type="Pfam" id="PF04672">
    <property type="entry name" value="Methyltransf_19"/>
    <property type="match status" value="1"/>
</dbReference>
<dbReference type="GO" id="GO:0032259">
    <property type="term" value="P:methylation"/>
    <property type="evidence" value="ECO:0007669"/>
    <property type="project" value="UniProtKB-KW"/>
</dbReference>
<dbReference type="SUPFAM" id="SSF53335">
    <property type="entry name" value="S-adenosyl-L-methionine-dependent methyltransferases"/>
    <property type="match status" value="1"/>
</dbReference>
<dbReference type="Gene3D" id="3.40.50.150">
    <property type="entry name" value="Vaccinia Virus protein VP39"/>
    <property type="match status" value="1"/>
</dbReference>